<feature type="domain" description="CppA N-terminal" evidence="1">
    <location>
        <begin position="8"/>
        <end position="128"/>
    </location>
</feature>
<dbReference type="Pfam" id="PF14507">
    <property type="entry name" value="CppA_C"/>
    <property type="match status" value="1"/>
</dbReference>
<evidence type="ECO:0000313" key="4">
    <source>
        <dbReference type="Proteomes" id="UP000305165"/>
    </source>
</evidence>
<feature type="domain" description="CppA C-terminal" evidence="2">
    <location>
        <begin position="146"/>
        <end position="241"/>
    </location>
</feature>
<dbReference type="Gene3D" id="3.10.180.10">
    <property type="entry name" value="2,3-Dihydroxybiphenyl 1,2-Dioxygenase, domain 1"/>
    <property type="match status" value="1"/>
</dbReference>
<dbReference type="Proteomes" id="UP000305165">
    <property type="component" value="Unassembled WGS sequence"/>
</dbReference>
<dbReference type="Pfam" id="PF14506">
    <property type="entry name" value="CppA_N"/>
    <property type="match status" value="1"/>
</dbReference>
<dbReference type="InterPro" id="IPR032702">
    <property type="entry name" value="CppA_N"/>
</dbReference>
<dbReference type="Gene3D" id="3.10.180.40">
    <property type="entry name" value="C3-degrading proteinase like domains"/>
    <property type="match status" value="1"/>
</dbReference>
<dbReference type="InterPro" id="IPR032703">
    <property type="entry name" value="CppA_C"/>
</dbReference>
<name>A0A4T2GMD1_STRSU</name>
<proteinExistence type="predicted"/>
<dbReference type="EMBL" id="SSXO01000003">
    <property type="protein sequence ID" value="TIH99839.1"/>
    <property type="molecule type" value="Genomic_DNA"/>
</dbReference>
<dbReference type="SUPFAM" id="SSF54593">
    <property type="entry name" value="Glyoxalase/Bleomycin resistance protein/Dihydroxybiphenyl dioxygenase"/>
    <property type="match status" value="1"/>
</dbReference>
<evidence type="ECO:0000313" key="3">
    <source>
        <dbReference type="EMBL" id="TIH99839.1"/>
    </source>
</evidence>
<accession>A0A4T2GMD1</accession>
<protein>
    <submittedName>
        <fullName evidence="3">Chemotaxis protein</fullName>
    </submittedName>
</protein>
<organism evidence="3 4">
    <name type="scientific">Streptococcus suis</name>
    <dbReference type="NCBI Taxonomy" id="1307"/>
    <lineage>
        <taxon>Bacteria</taxon>
        <taxon>Bacillati</taxon>
        <taxon>Bacillota</taxon>
        <taxon>Bacilli</taxon>
        <taxon>Lactobacillales</taxon>
        <taxon>Streptococcaceae</taxon>
        <taxon>Streptococcus</taxon>
    </lineage>
</organism>
<dbReference type="AlphaFoldDB" id="A0A4T2GMD1"/>
<sequence>MLRDKHVVPVLRVNNRAINQEFIEKNLGLKTLLEDGPFADFSSHQSKELVLSLMESPSARTRQVKGLKKLALLVLKVAQVEEIEALLATGASYSTLYKGKRGLAFECLSPEGDRFLVHGEESREDLVEILAPYPFASKESFDGFSQALIEEVVLRTPDQAASQAFYQKLLGDQELVRFEQAEGDDLQTPAEEVWDLDSLRFAVRQDFDWDPLEAVLPDGYFKDKRERFIQTRDLGGIELWFEK</sequence>
<dbReference type="OrthoDB" id="2232397at2"/>
<gene>
    <name evidence="3" type="ORF">FAJ39_06485</name>
</gene>
<evidence type="ECO:0000259" key="2">
    <source>
        <dbReference type="Pfam" id="PF14507"/>
    </source>
</evidence>
<evidence type="ECO:0000259" key="1">
    <source>
        <dbReference type="Pfam" id="PF14506"/>
    </source>
</evidence>
<dbReference type="InterPro" id="IPR029068">
    <property type="entry name" value="Glyas_Bleomycin-R_OHBP_Dase"/>
</dbReference>
<comment type="caution">
    <text evidence="3">The sequence shown here is derived from an EMBL/GenBank/DDBJ whole genome shotgun (WGS) entry which is preliminary data.</text>
</comment>
<reference evidence="3 4" key="1">
    <citation type="submission" date="2019-04" db="EMBL/GenBank/DDBJ databases">
        <title>Genome analysis of Streptococcus suis strain WUSS424.</title>
        <authorList>
            <person name="Chen H."/>
            <person name="Gao X."/>
            <person name="Wu Z."/>
        </authorList>
    </citation>
    <scope>NUCLEOTIDE SEQUENCE [LARGE SCALE GENOMIC DNA]</scope>
    <source>
        <strain evidence="3 4">WUSS424</strain>
    </source>
</reference>